<accession>A0A2A2LPE8</accession>
<gene>
    <name evidence="1" type="ORF">WR25_17726</name>
</gene>
<reference evidence="1 2" key="1">
    <citation type="journal article" date="2017" name="Curr. Biol.">
        <title>Genome architecture and evolution of a unichromosomal asexual nematode.</title>
        <authorList>
            <person name="Fradin H."/>
            <person name="Zegar C."/>
            <person name="Gutwein M."/>
            <person name="Lucas J."/>
            <person name="Kovtun M."/>
            <person name="Corcoran D."/>
            <person name="Baugh L.R."/>
            <person name="Kiontke K."/>
            <person name="Gunsalus K."/>
            <person name="Fitch D.H."/>
            <person name="Piano F."/>
        </authorList>
    </citation>
    <scope>NUCLEOTIDE SEQUENCE [LARGE SCALE GENOMIC DNA]</scope>
    <source>
        <strain evidence="1">PF1309</strain>
    </source>
</reference>
<organism evidence="1 2">
    <name type="scientific">Diploscapter pachys</name>
    <dbReference type="NCBI Taxonomy" id="2018661"/>
    <lineage>
        <taxon>Eukaryota</taxon>
        <taxon>Metazoa</taxon>
        <taxon>Ecdysozoa</taxon>
        <taxon>Nematoda</taxon>
        <taxon>Chromadorea</taxon>
        <taxon>Rhabditida</taxon>
        <taxon>Rhabditina</taxon>
        <taxon>Rhabditomorpha</taxon>
        <taxon>Rhabditoidea</taxon>
        <taxon>Rhabditidae</taxon>
        <taxon>Diploscapter</taxon>
    </lineage>
</organism>
<sequence>MLFQIYCDAPPLIPWLNPLRRSELMTDFVVTKYTRVLYQRLLTDSTIHNSLPEIYWKRFNVKEFHLLADYYDPLTNSLNFPIYPFDRIFCNELEKLTDVRITSTKYQGMKLKGPYTINADTFKSLSRLKTFMVDVDIVFVVNVEDIQKLLKKWYDERFMVDQWQFRCQFLSNQSPSNDLRTQEVIDKVFDMIPTQDINSEHYGIRSIKPISLNVNVGKDWFMASNMELSFDYRELNIYKGINPHT</sequence>
<dbReference type="AlphaFoldDB" id="A0A2A2LPE8"/>
<comment type="caution">
    <text evidence="1">The sequence shown here is derived from an EMBL/GenBank/DDBJ whole genome shotgun (WGS) entry which is preliminary data.</text>
</comment>
<dbReference type="EMBL" id="LIAE01006533">
    <property type="protein sequence ID" value="PAV88112.1"/>
    <property type="molecule type" value="Genomic_DNA"/>
</dbReference>
<evidence type="ECO:0000313" key="1">
    <source>
        <dbReference type="EMBL" id="PAV88112.1"/>
    </source>
</evidence>
<name>A0A2A2LPE8_9BILA</name>
<protein>
    <submittedName>
        <fullName evidence="1">Uncharacterized protein</fullName>
    </submittedName>
</protein>
<evidence type="ECO:0000313" key="2">
    <source>
        <dbReference type="Proteomes" id="UP000218231"/>
    </source>
</evidence>
<proteinExistence type="predicted"/>
<dbReference type="Proteomes" id="UP000218231">
    <property type="component" value="Unassembled WGS sequence"/>
</dbReference>
<keyword evidence="2" id="KW-1185">Reference proteome</keyword>